<dbReference type="FunCoup" id="G1TYZ6">
    <property type="interactions" value="66"/>
</dbReference>
<dbReference type="PANTHER" id="PTHR15182">
    <property type="entry name" value="A-KINASE ANCHOR PROTEIN 5-RELATED"/>
    <property type="match status" value="1"/>
</dbReference>
<evidence type="ECO:0000256" key="7">
    <source>
        <dbReference type="SAM" id="MobiDB-lite"/>
    </source>
</evidence>
<feature type="compositionally biased region" description="Low complexity" evidence="7">
    <location>
        <begin position="174"/>
        <end position="195"/>
    </location>
</feature>
<dbReference type="Ensembl" id="ENSOCUT00000011733.2">
    <property type="protein sequence ID" value="ENSOCUP00000022314.1"/>
    <property type="gene ID" value="ENSOCUG00000011733.2"/>
</dbReference>
<dbReference type="GO" id="GO:0043197">
    <property type="term" value="C:dendritic spine"/>
    <property type="evidence" value="ECO:0007669"/>
    <property type="project" value="TreeGrafter"/>
</dbReference>
<feature type="region of interest" description="Disordered" evidence="7">
    <location>
        <begin position="1"/>
        <end position="321"/>
    </location>
</feature>
<dbReference type="OMA" id="TPEITEW"/>
<reference evidence="9 10" key="1">
    <citation type="journal article" date="2011" name="Nature">
        <title>A high-resolution map of human evolutionary constraint using 29 mammals.</title>
        <authorList>
            <person name="Lindblad-Toh K."/>
            <person name="Garber M."/>
            <person name="Zuk O."/>
            <person name="Lin M.F."/>
            <person name="Parker B.J."/>
            <person name="Washietl S."/>
            <person name="Kheradpour P."/>
            <person name="Ernst J."/>
            <person name="Jordan G."/>
            <person name="Mauceli E."/>
            <person name="Ward L.D."/>
            <person name="Lowe C.B."/>
            <person name="Holloway A.K."/>
            <person name="Clamp M."/>
            <person name="Gnerre S."/>
            <person name="Alfoldi J."/>
            <person name="Beal K."/>
            <person name="Chang J."/>
            <person name="Clawson H."/>
            <person name="Cuff J."/>
            <person name="Di Palma F."/>
            <person name="Fitzgerald S."/>
            <person name="Flicek P."/>
            <person name="Guttman M."/>
            <person name="Hubisz M.J."/>
            <person name="Jaffe D.B."/>
            <person name="Jungreis I."/>
            <person name="Kent W.J."/>
            <person name="Kostka D."/>
            <person name="Lara M."/>
            <person name="Martins A.L."/>
            <person name="Massingham T."/>
            <person name="Moltke I."/>
            <person name="Raney B.J."/>
            <person name="Rasmussen M.D."/>
            <person name="Robinson J."/>
            <person name="Stark A."/>
            <person name="Vilella A.J."/>
            <person name="Wen J."/>
            <person name="Xie X."/>
            <person name="Zody M.C."/>
            <person name="Baldwin J."/>
            <person name="Bloom T."/>
            <person name="Chin C.W."/>
            <person name="Heiman D."/>
            <person name="Nicol R."/>
            <person name="Nusbaum C."/>
            <person name="Young S."/>
            <person name="Wilkinson J."/>
            <person name="Worley K.C."/>
            <person name="Kovar C.L."/>
            <person name="Muzny D.M."/>
            <person name="Gibbs R.A."/>
            <person name="Cree A."/>
            <person name="Dihn H.H."/>
            <person name="Fowler G."/>
            <person name="Jhangiani S."/>
            <person name="Joshi V."/>
            <person name="Lee S."/>
            <person name="Lewis L.R."/>
            <person name="Nazareth L.V."/>
            <person name="Okwuonu G."/>
            <person name="Santibanez J."/>
            <person name="Warren W.C."/>
            <person name="Mardis E.R."/>
            <person name="Weinstock G.M."/>
            <person name="Wilson R.K."/>
            <person name="Delehaunty K."/>
            <person name="Dooling D."/>
            <person name="Fronik C."/>
            <person name="Fulton L."/>
            <person name="Fulton B."/>
            <person name="Graves T."/>
            <person name="Minx P."/>
            <person name="Sodergren E."/>
            <person name="Birney E."/>
            <person name="Margulies E.H."/>
            <person name="Herrero J."/>
            <person name="Green E.D."/>
            <person name="Haussler D."/>
            <person name="Siepel A."/>
            <person name="Goldman N."/>
            <person name="Pollard K.S."/>
            <person name="Pedersen J.S."/>
            <person name="Lander E.S."/>
            <person name="Kellis M."/>
        </authorList>
    </citation>
    <scope>NUCLEOTIDE SEQUENCE [LARGE SCALE GENOMIC DNA]</scope>
    <source>
        <strain evidence="9 10">Thorbecke inbred</strain>
    </source>
</reference>
<dbReference type="GO" id="GO:0033173">
    <property type="term" value="P:calcineurin-NFAT signaling cascade"/>
    <property type="evidence" value="ECO:0007669"/>
    <property type="project" value="Ensembl"/>
</dbReference>
<accession>G1TYZ6</accession>
<name>G1TYZ6_RABIT</name>
<evidence type="ECO:0000256" key="6">
    <source>
        <dbReference type="PROSITE-ProRule" id="PRU01241"/>
    </source>
</evidence>
<dbReference type="Proteomes" id="UP000001811">
    <property type="component" value="Chromosome 20"/>
</dbReference>
<dbReference type="PROSITE" id="PS51893">
    <property type="entry name" value="AKAP_CAM_BD"/>
    <property type="match status" value="1"/>
</dbReference>
<dbReference type="PANTHER" id="PTHR15182:SF0">
    <property type="entry name" value="A-KINASE ANCHOR PROTEIN 5"/>
    <property type="match status" value="1"/>
</dbReference>
<dbReference type="HOGENOM" id="CLU_052825_0_0_1"/>
<gene>
    <name evidence="9" type="primary">AKAP5</name>
</gene>
<dbReference type="GO" id="GO:0008179">
    <property type="term" value="F:adenylate cyclase binding"/>
    <property type="evidence" value="ECO:0007669"/>
    <property type="project" value="Ensembl"/>
</dbReference>
<dbReference type="GO" id="GO:0098837">
    <property type="term" value="C:postsynaptic recycling endosome"/>
    <property type="evidence" value="ECO:0007669"/>
    <property type="project" value="Ensembl"/>
</dbReference>
<keyword evidence="10" id="KW-1185">Reference proteome</keyword>
<dbReference type="GO" id="GO:0030346">
    <property type="term" value="F:protein phosphatase 2B binding"/>
    <property type="evidence" value="ECO:0007669"/>
    <property type="project" value="Ensembl"/>
</dbReference>
<dbReference type="GO" id="GO:1900273">
    <property type="term" value="P:positive regulation of long-term synaptic potentiation"/>
    <property type="evidence" value="ECO:0007669"/>
    <property type="project" value="Ensembl"/>
</dbReference>
<dbReference type="GO" id="GO:0017124">
    <property type="term" value="F:SH3 domain binding"/>
    <property type="evidence" value="ECO:0007669"/>
    <property type="project" value="Ensembl"/>
</dbReference>
<reference evidence="9" key="2">
    <citation type="submission" date="2025-08" db="UniProtKB">
        <authorList>
            <consortium name="Ensembl"/>
        </authorList>
    </citation>
    <scope>IDENTIFICATION</scope>
    <source>
        <strain evidence="9">Thorbecke</strain>
    </source>
</reference>
<keyword evidence="4" id="KW-0472">Membrane</keyword>
<feature type="short sequence motif" description="AKAP CaM-binding" evidence="6">
    <location>
        <begin position="82"/>
        <end position="102"/>
    </location>
</feature>
<evidence type="ECO:0000256" key="3">
    <source>
        <dbReference type="ARBA" id="ARBA00022860"/>
    </source>
</evidence>
<dbReference type="STRING" id="9986.ENSOCUP00000022314"/>
<feature type="compositionally biased region" description="Basic and acidic residues" evidence="7">
    <location>
        <begin position="293"/>
        <end position="303"/>
    </location>
</feature>
<dbReference type="GO" id="GO:0014069">
    <property type="term" value="C:postsynaptic density"/>
    <property type="evidence" value="ECO:0007669"/>
    <property type="project" value="TreeGrafter"/>
</dbReference>
<dbReference type="PaxDb" id="9986-ENSOCUP00000022314"/>
<dbReference type="InParanoid" id="G1TYZ6"/>
<dbReference type="GO" id="GO:0034237">
    <property type="term" value="F:protein kinase A regulatory subunit binding"/>
    <property type="evidence" value="ECO:0007669"/>
    <property type="project" value="Ensembl"/>
</dbReference>
<dbReference type="GO" id="GO:0060076">
    <property type="term" value="C:excitatory synapse"/>
    <property type="evidence" value="ECO:0007669"/>
    <property type="project" value="TreeGrafter"/>
</dbReference>
<feature type="compositionally biased region" description="Basic and acidic residues" evidence="7">
    <location>
        <begin position="311"/>
        <end position="320"/>
    </location>
</feature>
<organism evidence="9 10">
    <name type="scientific">Oryctolagus cuniculus</name>
    <name type="common">Rabbit</name>
    <dbReference type="NCBI Taxonomy" id="9986"/>
    <lineage>
        <taxon>Eukaryota</taxon>
        <taxon>Metazoa</taxon>
        <taxon>Chordata</taxon>
        <taxon>Craniata</taxon>
        <taxon>Vertebrata</taxon>
        <taxon>Euteleostomi</taxon>
        <taxon>Mammalia</taxon>
        <taxon>Eutheria</taxon>
        <taxon>Euarchontoglires</taxon>
        <taxon>Glires</taxon>
        <taxon>Lagomorpha</taxon>
        <taxon>Leporidae</taxon>
        <taxon>Oryctolagus</taxon>
    </lineage>
</organism>
<dbReference type="Bgee" id="ENSOCUG00000011733">
    <property type="expression patterns" value="Expressed in frontal cortex and 16 other cell types or tissues"/>
</dbReference>
<dbReference type="GO" id="GO:0050811">
    <property type="term" value="F:GABA receptor binding"/>
    <property type="evidence" value="ECO:0007669"/>
    <property type="project" value="TreeGrafter"/>
</dbReference>
<dbReference type="GO" id="GO:0035254">
    <property type="term" value="F:glutamate receptor binding"/>
    <property type="evidence" value="ECO:0007669"/>
    <property type="project" value="Ensembl"/>
</dbReference>
<reference evidence="9" key="3">
    <citation type="submission" date="2025-09" db="UniProtKB">
        <authorList>
            <consortium name="Ensembl"/>
        </authorList>
    </citation>
    <scope>IDENTIFICATION</scope>
    <source>
        <strain evidence="9">Thorbecke</strain>
    </source>
</reference>
<evidence type="ECO:0000256" key="1">
    <source>
        <dbReference type="ARBA" id="ARBA00004635"/>
    </source>
</evidence>
<evidence type="ECO:0000256" key="2">
    <source>
        <dbReference type="ARBA" id="ARBA00022553"/>
    </source>
</evidence>
<evidence type="ECO:0000256" key="5">
    <source>
        <dbReference type="ARBA" id="ARBA00023288"/>
    </source>
</evidence>
<evidence type="ECO:0000313" key="10">
    <source>
        <dbReference type="Proteomes" id="UP000001811"/>
    </source>
</evidence>
<dbReference type="AlphaFoldDB" id="G1TYZ6"/>
<feature type="compositionally biased region" description="Low complexity" evidence="7">
    <location>
        <begin position="44"/>
        <end position="65"/>
    </location>
</feature>
<keyword evidence="2" id="KW-0597">Phosphoprotein</keyword>
<dbReference type="GO" id="GO:0007193">
    <property type="term" value="P:adenylate cyclase-inhibiting G protein-coupled receptor signaling pathway"/>
    <property type="evidence" value="ECO:0007669"/>
    <property type="project" value="Ensembl"/>
</dbReference>
<sequence length="403" mass="42831">METSVSEIQVENKEEGRSAEASPQGERPGDQAATLCFKRRKKAAPAPKQKPKPAVGSEGPAAARPGPGPAGAGASHQPPRRAGAWASLQRLVTRRKRADSAQAQRREEAEARSDVRAEDATLPKKRPRSRLKIPCVKFSRGGKKGARSQILEDSDCSGRVQGEAEGSTTRARTPSAERAAKAAQAPAPPEASEAPGRGRGPSGEQVIAVELGSDGGRPAVQTGALVLGKDSDTAAQEEEEEPGVQAQPAGALEAAGTEPRSEAEAEDGVPESRPDREDSEREVAVAETEPEDSGLRQESDWKENGVPAEKPQAEESKRMEPIAIIITDTEISEFDVKRSKNVPKPFLVSVDNDGGVEGRTSEQYETLLIETASSLVKNAIQLSIEQLVNEMAADDNRINSPLQ</sequence>
<dbReference type="Pfam" id="PF03832">
    <property type="entry name" value="WSK"/>
    <property type="match status" value="1"/>
</dbReference>
<dbReference type="GO" id="GO:0032590">
    <property type="term" value="C:dendrite membrane"/>
    <property type="evidence" value="ECO:0007669"/>
    <property type="project" value="TreeGrafter"/>
</dbReference>
<dbReference type="GeneID" id="100347526"/>
<evidence type="ECO:0000259" key="8">
    <source>
        <dbReference type="PROSITE" id="PS51893"/>
    </source>
</evidence>
<dbReference type="GO" id="GO:0005516">
    <property type="term" value="F:calmodulin binding"/>
    <property type="evidence" value="ECO:0007669"/>
    <property type="project" value="UniProtKB-UniRule"/>
</dbReference>
<dbReference type="KEGG" id="ocu:100347526"/>
<dbReference type="GO" id="GO:0010738">
    <property type="term" value="P:regulation of protein kinase A signaling"/>
    <property type="evidence" value="ECO:0007669"/>
    <property type="project" value="Ensembl"/>
</dbReference>
<keyword evidence="3 6" id="KW-0112">Calmodulin-binding</keyword>
<evidence type="ECO:0000313" key="9">
    <source>
        <dbReference type="Ensembl" id="ENSOCUP00000022314.1"/>
    </source>
</evidence>
<evidence type="ECO:0000256" key="4">
    <source>
        <dbReference type="ARBA" id="ARBA00023136"/>
    </source>
</evidence>
<dbReference type="GO" id="GO:0097110">
    <property type="term" value="F:scaffold protein binding"/>
    <property type="evidence" value="ECO:0007669"/>
    <property type="project" value="Ensembl"/>
</dbReference>
<dbReference type="GO" id="GO:0060090">
    <property type="term" value="F:molecular adaptor activity"/>
    <property type="evidence" value="ECO:0007669"/>
    <property type="project" value="TreeGrafter"/>
</dbReference>
<dbReference type="InterPro" id="IPR042375">
    <property type="entry name" value="AKAP5"/>
</dbReference>
<feature type="domain" description="A kinase-anchoring proteins AKAP-5 and AKAP-12 calmodulin (CaM)-binding" evidence="8">
    <location>
        <begin position="82"/>
        <end position="102"/>
    </location>
</feature>
<feature type="compositionally biased region" description="Basic and acidic residues" evidence="7">
    <location>
        <begin position="104"/>
        <end position="122"/>
    </location>
</feature>
<dbReference type="GO" id="GO:0045121">
    <property type="term" value="C:membrane raft"/>
    <property type="evidence" value="ECO:0007669"/>
    <property type="project" value="Ensembl"/>
</dbReference>
<dbReference type="InterPro" id="IPR001573">
    <property type="entry name" value="AKAP_WSK"/>
</dbReference>
<keyword evidence="5" id="KW-0449">Lipoprotein</keyword>
<proteinExistence type="predicted"/>
<dbReference type="GO" id="GO:1905751">
    <property type="term" value="P:positive regulation of endosome to plasma membrane protein transport"/>
    <property type="evidence" value="ECO:0007669"/>
    <property type="project" value="Ensembl"/>
</dbReference>
<dbReference type="GO" id="GO:0009898">
    <property type="term" value="C:cytoplasmic side of plasma membrane"/>
    <property type="evidence" value="ECO:0007669"/>
    <property type="project" value="Ensembl"/>
</dbReference>
<dbReference type="CTD" id="9495"/>
<dbReference type="EMBL" id="AAGW02057801">
    <property type="status" value="NOT_ANNOTATED_CDS"/>
    <property type="molecule type" value="Genomic_DNA"/>
</dbReference>
<dbReference type="eggNOG" id="ENOG502S1NI">
    <property type="taxonomic scope" value="Eukaryota"/>
</dbReference>
<dbReference type="GeneTree" id="ENSGT00390000019941"/>
<feature type="compositionally biased region" description="Basic and acidic residues" evidence="7">
    <location>
        <begin position="270"/>
        <end position="284"/>
    </location>
</feature>
<protein>
    <submittedName>
        <fullName evidence="9">A-kinase anchoring protein 5</fullName>
    </submittedName>
</protein>
<dbReference type="GO" id="GO:0031698">
    <property type="term" value="F:beta-2 adrenergic receptor binding"/>
    <property type="evidence" value="ECO:0007669"/>
    <property type="project" value="TreeGrafter"/>
</dbReference>
<comment type="subcellular location">
    <subcellularLocation>
        <location evidence="1">Membrane</location>
        <topology evidence="1">Lipid-anchor</topology>
    </subcellularLocation>
</comment>
<dbReference type="OrthoDB" id="9905114at2759"/>